<dbReference type="PANTHER" id="PTHR32305">
    <property type="match status" value="1"/>
</dbReference>
<accession>A0A430HCH5</accession>
<dbReference type="Pfam" id="PF05593">
    <property type="entry name" value="RHS_repeat"/>
    <property type="match status" value="3"/>
</dbReference>
<evidence type="ECO:0000259" key="3">
    <source>
        <dbReference type="Pfam" id="PF25023"/>
    </source>
</evidence>
<dbReference type="SUPFAM" id="SSF82171">
    <property type="entry name" value="DPP6 N-terminal domain-like"/>
    <property type="match status" value="1"/>
</dbReference>
<keyword evidence="1" id="KW-0677">Repeat</keyword>
<dbReference type="InterPro" id="IPR031325">
    <property type="entry name" value="RHS_repeat"/>
</dbReference>
<comment type="caution">
    <text evidence="4">The sequence shown here is derived from an EMBL/GenBank/DDBJ whole genome shotgun (WGS) entry which is preliminary data.</text>
</comment>
<sequence length="868" mass="96441">MRVDTSNDANGNPRIRRDALGRATQFRFDERGNMAEMVDAAGARTVVAYNALDLKTAITDALGHLWRREYDQRGNLVAATDPLGHVTRYAYDSAGQVSTITDARGGVKHLEWDGGGNLLAASDCSGQVTRFSYDVMGRPLSRTDAAGQITRYRWNLAGQLDRIEEPDGGVHQYQWSAGDKLLAYQDPLGQLTRYRYDAHGEPLERRDANGHAMLYAYDGVGRLTSLTNENGETTRFVYDLADQLSDEIGIDGRHQRYCYNGAGELTHMIESGGSELGPGKVTCFERDAMGRLVRKHTVGDAASEAAFAYDALGRMTAADNAAARIAFAYDPLGQVLGETQILGGGKARALAHAYDAMGNRTETRLPDGRTLNWLFYGSGHLHQINIEQGGQHQVIADIERDAVHREVSRTQGALQTRFDYDPMGRLVRHRTSRAGARLKAVGAEAVVVERNYRYDLAGNLTRKLDNLRGEQLNRYDALGRIVGSSGRDSEEFAFDPAGNLLPHAQGQGQGMVAGNRLRVHQDLRYTYDVHGNILTRKKGAHEHADFAWDADHRLQQATVSRHGVTQITRYEYDALGRRTCKGDLFGRTEYLWDGNLMIESRRGHEGALFVFEPDSYIPLATIQKERTYWYQCDQNGVPQELTGADGELAWMADYKVWGETRFLKTGTGTLSHAAQATLAPAPGLQQPFRFQGQQFDDETGLHYNRFRYYDPGIGRFVSQDPVGFVGGDHVYLYAHNPSGWNDPLGLQGARGKYYPSRVWKKTKTGLEKKATGADGKMRCKKCGCEITSDTASVQHEPPVVELFNTEGFNTDQPARTTSYNVNATSLNCHPCQKAEGGSMSHTHNYRTDTGPNFKPKPERKKKKKKDGC</sequence>
<feature type="compositionally biased region" description="Basic residues" evidence="2">
    <location>
        <begin position="857"/>
        <end position="868"/>
    </location>
</feature>
<dbReference type="Gene3D" id="2.180.10.10">
    <property type="entry name" value="RHS repeat-associated core"/>
    <property type="match status" value="2"/>
</dbReference>
<feature type="compositionally biased region" description="Polar residues" evidence="2">
    <location>
        <begin position="839"/>
        <end position="850"/>
    </location>
</feature>
<name>A0A430HCH5_9BURK</name>
<dbReference type="InterPro" id="IPR056823">
    <property type="entry name" value="TEN-like_YD-shell"/>
</dbReference>
<dbReference type="PANTHER" id="PTHR32305:SF15">
    <property type="entry name" value="PROTEIN RHSA-RELATED"/>
    <property type="match status" value="1"/>
</dbReference>
<feature type="region of interest" description="Disordered" evidence="2">
    <location>
        <begin position="835"/>
        <end position="868"/>
    </location>
</feature>
<dbReference type="AlphaFoldDB" id="A0A430HCH5"/>
<feature type="domain" description="Teneurin-like YD-shell" evidence="3">
    <location>
        <begin position="211"/>
        <end position="428"/>
    </location>
</feature>
<dbReference type="InterPro" id="IPR050708">
    <property type="entry name" value="T6SS_VgrG/RHS"/>
</dbReference>
<evidence type="ECO:0000256" key="1">
    <source>
        <dbReference type="ARBA" id="ARBA00022737"/>
    </source>
</evidence>
<dbReference type="InterPro" id="IPR006530">
    <property type="entry name" value="YD"/>
</dbReference>
<dbReference type="NCBIfam" id="TIGR01643">
    <property type="entry name" value="YD_repeat_2x"/>
    <property type="match status" value="6"/>
</dbReference>
<dbReference type="NCBIfam" id="TIGR03696">
    <property type="entry name" value="Rhs_assc_core"/>
    <property type="match status" value="1"/>
</dbReference>
<evidence type="ECO:0000313" key="4">
    <source>
        <dbReference type="EMBL" id="RSZ55207.1"/>
    </source>
</evidence>
<dbReference type="Pfam" id="PF25023">
    <property type="entry name" value="TEN_YD-shell"/>
    <property type="match status" value="2"/>
</dbReference>
<gene>
    <name evidence="4" type="ORF">EJB06_30565</name>
</gene>
<keyword evidence="5" id="KW-1185">Reference proteome</keyword>
<reference evidence="4 5" key="1">
    <citation type="submission" date="2018-12" db="EMBL/GenBank/DDBJ databases">
        <authorList>
            <person name="Yang E."/>
        </authorList>
    </citation>
    <scope>NUCLEOTIDE SEQUENCE [LARGE SCALE GENOMIC DNA]</scope>
    <source>
        <strain evidence="4 5">SOD</strain>
    </source>
</reference>
<dbReference type="OrthoDB" id="8553452at2"/>
<proteinExistence type="predicted"/>
<evidence type="ECO:0000256" key="2">
    <source>
        <dbReference type="SAM" id="MobiDB-lite"/>
    </source>
</evidence>
<dbReference type="InterPro" id="IPR022385">
    <property type="entry name" value="Rhs_assc_core"/>
</dbReference>
<dbReference type="Proteomes" id="UP000278085">
    <property type="component" value="Unassembled WGS sequence"/>
</dbReference>
<evidence type="ECO:0000313" key="5">
    <source>
        <dbReference type="Proteomes" id="UP000278085"/>
    </source>
</evidence>
<organism evidence="4 5">
    <name type="scientific">Massilia atriviolacea</name>
    <dbReference type="NCBI Taxonomy" id="2495579"/>
    <lineage>
        <taxon>Bacteria</taxon>
        <taxon>Pseudomonadati</taxon>
        <taxon>Pseudomonadota</taxon>
        <taxon>Betaproteobacteria</taxon>
        <taxon>Burkholderiales</taxon>
        <taxon>Oxalobacteraceae</taxon>
        <taxon>Telluria group</taxon>
        <taxon>Massilia</taxon>
    </lineage>
</organism>
<feature type="domain" description="Teneurin-like YD-shell" evidence="3">
    <location>
        <begin position="468"/>
        <end position="720"/>
    </location>
</feature>
<dbReference type="EMBL" id="RXLQ01000031">
    <property type="protein sequence ID" value="RSZ55207.1"/>
    <property type="molecule type" value="Genomic_DNA"/>
</dbReference>
<protein>
    <submittedName>
        <fullName evidence="4">RHS repeat protein</fullName>
    </submittedName>
</protein>